<sequence>MFCVANMLGLFSCKARLNPSRASFFSRLFSFFFCTCQPKQIIKIDNPNHIEVALKKAKTQYNKEKREKEKQLHKLKRNSALIIQKAYKKYKLILFIEKYVQMHQLAKCITPLISVWRAKRARRTIQRKLNFSRSIRRQNLAHHVFSLIHTAEAIRLGTKTRQEFSNTLTFIIKLQASIRRHAKRSILQDLRWQQREMRAKLYPAMSSPLFTHVAFKKTANLDLMDHVTLVPNDTKIYIKSDLLSFPKGVPHLSQQSFEKNFQNLQHSKGIYFPKVWVIDSFNNHTVPIGLYLVHFKPDHSILPIKFTSIWNGEIIVYVTKLRENRAKKMFDSKRRPLESDTQVPKLDFKLVQQLAIDDKATASKSGLNVLAPSFQMAPKEDTSLRFQPYIVQKKNQQKKKARENYFYLRMPPNVKNPFILPICTLGDYIFLNKSI</sequence>
<dbReference type="EMBL" id="OQ999779">
    <property type="protein sequence ID" value="WMI40063.1"/>
    <property type="molecule type" value="Genomic_RNA"/>
</dbReference>
<accession>A0AA51BSA7</accession>
<evidence type="ECO:0000313" key="2">
    <source>
        <dbReference type="EMBL" id="WMI40063.1"/>
    </source>
</evidence>
<feature type="coiled-coil region" evidence="1">
    <location>
        <begin position="51"/>
        <end position="78"/>
    </location>
</feature>
<proteinExistence type="predicted"/>
<protein>
    <submittedName>
        <fullName evidence="2">Uncharacterized protein</fullName>
    </submittedName>
</protein>
<reference evidence="2" key="2">
    <citation type="submission" date="2023-05" db="EMBL/GenBank/DDBJ databases">
        <authorList>
            <person name="Li W."/>
        </authorList>
    </citation>
    <scope>NUCLEOTIDE SEQUENCE</scope>
    <source>
        <strain evidence="2">RcHV-0928-1</strain>
    </source>
</reference>
<name>A0AA51BSA7_9VIRU</name>
<keyword evidence="1" id="KW-0175">Coiled coil</keyword>
<evidence type="ECO:0000256" key="1">
    <source>
        <dbReference type="SAM" id="Coils"/>
    </source>
</evidence>
<organism evidence="2">
    <name type="scientific">Rhizoctonia cerealis hypovirus</name>
    <dbReference type="NCBI Taxonomy" id="3068667"/>
    <lineage>
        <taxon>Viruses</taxon>
        <taxon>Riboviria</taxon>
        <taxon>Orthornavirae</taxon>
        <taxon>Pisuviricota</taxon>
        <taxon>Duplopiviricetes</taxon>
        <taxon>Durnavirales</taxon>
        <taxon>Hypoviridae</taxon>
    </lineage>
</organism>
<reference evidence="2" key="1">
    <citation type="journal article" date="2023" name="Microbiol. Spectr.">
        <title>Extreme Diversity of Mycoviruses Present in Single Strains of Rhizoctonia cerealis, the Pathogen of Wheat Sharp Eyespot.</title>
        <authorList>
            <person name="Li W."/>
            <person name="Sun H."/>
            <person name="Cao S."/>
            <person name="Zhang A."/>
            <person name="Zhang H."/>
            <person name="Shu Y."/>
            <person name="Chen H."/>
        </authorList>
    </citation>
    <scope>NUCLEOTIDE SEQUENCE</scope>
    <source>
        <strain evidence="2">RcHV-0928-1</strain>
    </source>
</reference>